<name>A0A5C8NFH4_9ACTN</name>
<evidence type="ECO:0000313" key="3">
    <source>
        <dbReference type="Proteomes" id="UP000321571"/>
    </source>
</evidence>
<dbReference type="InterPro" id="IPR011335">
    <property type="entry name" value="Restrct_endonuc-II-like"/>
</dbReference>
<keyword evidence="3" id="KW-1185">Reference proteome</keyword>
<dbReference type="Proteomes" id="UP000321571">
    <property type="component" value="Unassembled WGS sequence"/>
</dbReference>
<dbReference type="AlphaFoldDB" id="A0A5C8NFH4"/>
<feature type="domain" description="DUF559" evidence="1">
    <location>
        <begin position="221"/>
        <end position="282"/>
    </location>
</feature>
<reference evidence="2 3" key="1">
    <citation type="submission" date="2019-06" db="EMBL/GenBank/DDBJ databases">
        <title>Aeromicrobium sp. nov., isolated from a maize field.</title>
        <authorList>
            <person name="Lin S.-Y."/>
            <person name="Tsai C.-F."/>
            <person name="Young C.-C."/>
        </authorList>
    </citation>
    <scope>NUCLEOTIDE SEQUENCE [LARGE SCALE GENOMIC DNA]</scope>
    <source>
        <strain evidence="2 3">CC-CFT486</strain>
    </source>
</reference>
<comment type="caution">
    <text evidence="2">The sequence shown here is derived from an EMBL/GenBank/DDBJ whole genome shotgun (WGS) entry which is preliminary data.</text>
</comment>
<dbReference type="EMBL" id="VDUX01000004">
    <property type="protein sequence ID" value="TXL60644.1"/>
    <property type="molecule type" value="Genomic_DNA"/>
</dbReference>
<evidence type="ECO:0000259" key="1">
    <source>
        <dbReference type="Pfam" id="PF04480"/>
    </source>
</evidence>
<gene>
    <name evidence="2" type="ORF">FHP06_09410</name>
</gene>
<evidence type="ECO:0000313" key="2">
    <source>
        <dbReference type="EMBL" id="TXL60644.1"/>
    </source>
</evidence>
<protein>
    <submittedName>
        <fullName evidence="2">DUF559 domain-containing protein</fullName>
    </submittedName>
</protein>
<dbReference type="RefSeq" id="WP_147686127.1">
    <property type="nucleotide sequence ID" value="NZ_VDUX01000004.1"/>
</dbReference>
<dbReference type="Gene3D" id="3.40.960.10">
    <property type="entry name" value="VSR Endonuclease"/>
    <property type="match status" value="1"/>
</dbReference>
<dbReference type="Pfam" id="PF04480">
    <property type="entry name" value="DUF559"/>
    <property type="match status" value="1"/>
</dbReference>
<proteinExistence type="predicted"/>
<dbReference type="InterPro" id="IPR007569">
    <property type="entry name" value="DUF559"/>
</dbReference>
<accession>A0A5C8NFH4</accession>
<sequence>MRVIPPELHGRAFTPAQAARFGVTRRMLQGRRFAQVFRGVHRTVETPISFDLLVRGAFLVMPPDAALSHVSNLRWRGYDGVAETPIHISTASRLHVERPGIVVHRRQGELSPLDMAGVPILGPDRTFVDVATQLEERQLLRVGDWLVRQGSTDVYALNEYARKSHLDGVQRARRVAPWVRPRVDSPRESDVRWILMKAGLPIPEPNPPIVDDHGVQIAKGDLTYAEYRVIVEHDGWVHERDARQRQRDHLRRELLESLGWRLIVVTTEDFKNERAIAWRVYEALRERGYRGPRPTFGR</sequence>
<dbReference type="OrthoDB" id="3173471at2"/>
<organism evidence="2 3">
    <name type="scientific">Aeromicrobium terrae</name>
    <dbReference type="NCBI Taxonomy" id="2498846"/>
    <lineage>
        <taxon>Bacteria</taxon>
        <taxon>Bacillati</taxon>
        <taxon>Actinomycetota</taxon>
        <taxon>Actinomycetes</taxon>
        <taxon>Propionibacteriales</taxon>
        <taxon>Nocardioidaceae</taxon>
        <taxon>Aeromicrobium</taxon>
    </lineage>
</organism>
<dbReference type="SUPFAM" id="SSF52980">
    <property type="entry name" value="Restriction endonuclease-like"/>
    <property type="match status" value="1"/>
</dbReference>